<dbReference type="PANTHER" id="PTHR30069:SF29">
    <property type="entry name" value="HEMOGLOBIN AND HEMOGLOBIN-HAPTOGLOBIN-BINDING PROTEIN 1-RELATED"/>
    <property type="match status" value="1"/>
</dbReference>
<keyword evidence="5 8" id="KW-0732">Signal</keyword>
<evidence type="ECO:0000256" key="7">
    <source>
        <dbReference type="ARBA" id="ARBA00023237"/>
    </source>
</evidence>
<dbReference type="PANTHER" id="PTHR30069">
    <property type="entry name" value="TONB-DEPENDENT OUTER MEMBRANE RECEPTOR"/>
    <property type="match status" value="1"/>
</dbReference>
<comment type="caution">
    <text evidence="10">The sequence shown here is derived from an EMBL/GenBank/DDBJ whole genome shotgun (WGS) entry which is preliminary data.</text>
</comment>
<comment type="subcellular location">
    <subcellularLocation>
        <location evidence="1">Cell outer membrane</location>
        <topology evidence="1">Multi-pass membrane protein</topology>
    </subcellularLocation>
</comment>
<dbReference type="Proteomes" id="UP000003160">
    <property type="component" value="Unassembled WGS sequence"/>
</dbReference>
<keyword evidence="2" id="KW-0813">Transport</keyword>
<dbReference type="GO" id="GO:0009279">
    <property type="term" value="C:cell outer membrane"/>
    <property type="evidence" value="ECO:0007669"/>
    <property type="project" value="UniProtKB-SubCell"/>
</dbReference>
<name>D1PVV7_9BACT</name>
<organism evidence="10 11">
    <name type="scientific">Hallella bergensis DSM 17361</name>
    <dbReference type="NCBI Taxonomy" id="585502"/>
    <lineage>
        <taxon>Bacteria</taxon>
        <taxon>Pseudomonadati</taxon>
        <taxon>Bacteroidota</taxon>
        <taxon>Bacteroidia</taxon>
        <taxon>Bacteroidales</taxon>
        <taxon>Prevotellaceae</taxon>
        <taxon>Hallella</taxon>
    </lineage>
</organism>
<evidence type="ECO:0000256" key="6">
    <source>
        <dbReference type="ARBA" id="ARBA00023136"/>
    </source>
</evidence>
<evidence type="ECO:0000256" key="5">
    <source>
        <dbReference type="ARBA" id="ARBA00022729"/>
    </source>
</evidence>
<feature type="domain" description="TonB-dependent receptor plug" evidence="9">
    <location>
        <begin position="119"/>
        <end position="243"/>
    </location>
</feature>
<dbReference type="Gene3D" id="2.60.40.1120">
    <property type="entry name" value="Carboxypeptidase-like, regulatory domain"/>
    <property type="match status" value="1"/>
</dbReference>
<evidence type="ECO:0000256" key="8">
    <source>
        <dbReference type="SAM" id="SignalP"/>
    </source>
</evidence>
<evidence type="ECO:0000256" key="1">
    <source>
        <dbReference type="ARBA" id="ARBA00004571"/>
    </source>
</evidence>
<evidence type="ECO:0000256" key="4">
    <source>
        <dbReference type="ARBA" id="ARBA00022692"/>
    </source>
</evidence>
<feature type="signal peptide" evidence="8">
    <location>
        <begin position="1"/>
        <end position="21"/>
    </location>
</feature>
<keyword evidence="7" id="KW-0998">Cell outer membrane</keyword>
<evidence type="ECO:0000256" key="2">
    <source>
        <dbReference type="ARBA" id="ARBA00022448"/>
    </source>
</evidence>
<dbReference type="EMBL" id="ACKS01000045">
    <property type="protein sequence ID" value="EFA44462.1"/>
    <property type="molecule type" value="Genomic_DNA"/>
</dbReference>
<dbReference type="InterPro" id="IPR012910">
    <property type="entry name" value="Plug_dom"/>
</dbReference>
<dbReference type="InterPro" id="IPR037066">
    <property type="entry name" value="Plug_dom_sf"/>
</dbReference>
<reference evidence="10 11" key="1">
    <citation type="submission" date="2009-10" db="EMBL/GenBank/DDBJ databases">
        <authorList>
            <person name="Qin X."/>
            <person name="Bachman B."/>
            <person name="Battles P."/>
            <person name="Bell A."/>
            <person name="Bess C."/>
            <person name="Bickham C."/>
            <person name="Chaboub L."/>
            <person name="Chen D."/>
            <person name="Coyle M."/>
            <person name="Deiros D.R."/>
            <person name="Dinh H."/>
            <person name="Forbes L."/>
            <person name="Fowler G."/>
            <person name="Francisco L."/>
            <person name="Fu Q."/>
            <person name="Gubbala S."/>
            <person name="Hale W."/>
            <person name="Han Y."/>
            <person name="Hemphill L."/>
            <person name="Highlander S.K."/>
            <person name="Hirani K."/>
            <person name="Hogues M."/>
            <person name="Jackson L."/>
            <person name="Jakkamsetti A."/>
            <person name="Javaid M."/>
            <person name="Jiang H."/>
            <person name="Korchina V."/>
            <person name="Kovar C."/>
            <person name="Lara F."/>
            <person name="Lee S."/>
            <person name="Mata R."/>
            <person name="Mathew T."/>
            <person name="Moen C."/>
            <person name="Morales K."/>
            <person name="Munidasa M."/>
            <person name="Nazareth L."/>
            <person name="Ngo R."/>
            <person name="Nguyen L."/>
            <person name="Okwuonu G."/>
            <person name="Ongeri F."/>
            <person name="Patil S."/>
            <person name="Petrosino J."/>
            <person name="Pham C."/>
            <person name="Pham P."/>
            <person name="Pu L.-L."/>
            <person name="Puazo M."/>
            <person name="Raj R."/>
            <person name="Reid J."/>
            <person name="Rouhana J."/>
            <person name="Saada N."/>
            <person name="Shang Y."/>
            <person name="Simmons D."/>
            <person name="Thornton R."/>
            <person name="Warren J."/>
            <person name="Weissenberger G."/>
            <person name="Zhang J."/>
            <person name="Zhang L."/>
            <person name="Zhou C."/>
            <person name="Zhu D."/>
            <person name="Muzny D."/>
            <person name="Worley K."/>
            <person name="Gibbs R."/>
        </authorList>
    </citation>
    <scope>NUCLEOTIDE SEQUENCE [LARGE SCALE GENOMIC DNA]</scope>
    <source>
        <strain evidence="10 11">DSM 17361</strain>
    </source>
</reference>
<protein>
    <submittedName>
        <fullName evidence="10">TonB-dependent receptor</fullName>
    </submittedName>
</protein>
<dbReference type="SUPFAM" id="SSF49464">
    <property type="entry name" value="Carboxypeptidase regulatory domain-like"/>
    <property type="match status" value="1"/>
</dbReference>
<dbReference type="Pfam" id="PF07715">
    <property type="entry name" value="Plug"/>
    <property type="match status" value="1"/>
</dbReference>
<dbReference type="OrthoDB" id="1151166at2"/>
<evidence type="ECO:0000259" key="9">
    <source>
        <dbReference type="Pfam" id="PF07715"/>
    </source>
</evidence>
<dbReference type="SUPFAM" id="SSF56935">
    <property type="entry name" value="Porins"/>
    <property type="match status" value="1"/>
</dbReference>
<dbReference type="InterPro" id="IPR008969">
    <property type="entry name" value="CarboxyPept-like_regulatory"/>
</dbReference>
<dbReference type="eggNOG" id="COG1629">
    <property type="taxonomic scope" value="Bacteria"/>
</dbReference>
<dbReference type="HOGENOM" id="CLU_013529_0_0_10"/>
<dbReference type="GO" id="GO:0044718">
    <property type="term" value="P:siderophore transmembrane transport"/>
    <property type="evidence" value="ECO:0007669"/>
    <property type="project" value="TreeGrafter"/>
</dbReference>
<keyword evidence="6" id="KW-0472">Membrane</keyword>
<evidence type="ECO:0000313" key="10">
    <source>
        <dbReference type="EMBL" id="EFA44462.1"/>
    </source>
</evidence>
<keyword evidence="3" id="KW-1134">Transmembrane beta strand</keyword>
<sequence length="908" mass="103429">MRYKLFLSLVFQLSLASVSLAQNILQGKIYDGKTMQPVSFASVYAIEIGKGVMADVQGQYVFHHAFSGDYRLRISCMGYATQEISVKAGTTSLNVAMLEQSVTLRDFTVTAKYNSKIGSEATINQEALEYIQPTSLNDIFVLLPGGKMGSNNIQNNTLISSRQVGTDLATAFGMGVSINGVPIQNDGMRMQLSGLTGSSMADPNGNVTANTGIDLRTISTDHIERITVTRGISSAKEGNLSSGAIKIDLKQGKSPLRIRAKFDPLNKLAYVGKGFLLSEQLGTLYIGADIVQSAADIADTRGAYNRVTTQLNYNNKCQWWGKTIDLNMRGSCVTSFNNNKTDALIKAYQEKYNTLYQRLDFSAKLKMALELPWIDYIELVTSTDYTNNKLEHHKHVVNHSVTPMPQSYGEGEHDGIFLPSTYDTYYEIINRPINTFAQLCGQKFGKWSKCLNYNLLLGSSLNYTKNLGDGTIMNPQRPPFPTSSFIRPRKNSDIPALVNQAAFAEMTLRFQARRNEVNMRIGVREAMMLNLPKHYDLHGKPLLEPRIQLAYTITGSHHMQNTFRIGYGVENKLPSADYLYPDKVYHDLMVMNAYFNDESKRRLILDTHIADPSNPRLHENKNKKWEIGYDFSCHGWKINLSAFHEEMNDGIEYFTQYEPVAYTYYYQLKHPVSTRPSRKDFLSRTMHSFLSNRMPKNSAKVIKKGLEYRIHIPTLTAIKSDIEVNGAYYHTIYTDGVPVMYWPGTIQNDKPYPYVGLYDGFEKKYASSLNTNMWINTRLPQWKLIFTNFIQTVWFTKSRLGKDVDIYPANYLDCDGVIHRFRYEDLERNPILQSLKREFIGARYNENKAPVSLLWNIKLTKEMGRSFKLSFFANNIIQINPKYVNAYYQTTRSWHKPFFGAELTVNVF</sequence>
<dbReference type="GO" id="GO:0015344">
    <property type="term" value="F:siderophore uptake transmembrane transporter activity"/>
    <property type="evidence" value="ECO:0007669"/>
    <property type="project" value="TreeGrafter"/>
</dbReference>
<dbReference type="AlphaFoldDB" id="D1PVV7"/>
<keyword evidence="4" id="KW-0812">Transmembrane</keyword>
<keyword evidence="10" id="KW-0675">Receptor</keyword>
<gene>
    <name evidence="10" type="ORF">HMPREF0645_1092</name>
</gene>
<dbReference type="RefSeq" id="WP_007173206.1">
    <property type="nucleotide sequence ID" value="NZ_GG704780.1"/>
</dbReference>
<evidence type="ECO:0000256" key="3">
    <source>
        <dbReference type="ARBA" id="ARBA00022452"/>
    </source>
</evidence>
<dbReference type="Gene3D" id="2.170.130.10">
    <property type="entry name" value="TonB-dependent receptor, plug domain"/>
    <property type="match status" value="1"/>
</dbReference>
<evidence type="ECO:0000313" key="11">
    <source>
        <dbReference type="Proteomes" id="UP000003160"/>
    </source>
</evidence>
<dbReference type="Gene3D" id="2.40.170.20">
    <property type="entry name" value="TonB-dependent receptor, beta-barrel domain"/>
    <property type="match status" value="1"/>
</dbReference>
<accession>D1PVV7</accession>
<dbReference type="Pfam" id="PF13715">
    <property type="entry name" value="CarbopepD_reg_2"/>
    <property type="match status" value="1"/>
</dbReference>
<dbReference type="InterPro" id="IPR036942">
    <property type="entry name" value="Beta-barrel_TonB_sf"/>
</dbReference>
<proteinExistence type="predicted"/>
<dbReference type="InterPro" id="IPR039426">
    <property type="entry name" value="TonB-dep_rcpt-like"/>
</dbReference>
<feature type="chain" id="PRO_5003025954" evidence="8">
    <location>
        <begin position="22"/>
        <end position="908"/>
    </location>
</feature>
<keyword evidence="11" id="KW-1185">Reference proteome</keyword>